<keyword evidence="1" id="KW-1133">Transmembrane helix</keyword>
<organism evidence="2 3">
    <name type="scientific">Aquincola tertiaricarbonis</name>
    <dbReference type="NCBI Taxonomy" id="391953"/>
    <lineage>
        <taxon>Bacteria</taxon>
        <taxon>Pseudomonadati</taxon>
        <taxon>Pseudomonadota</taxon>
        <taxon>Betaproteobacteria</taxon>
        <taxon>Burkholderiales</taxon>
        <taxon>Sphaerotilaceae</taxon>
        <taxon>Aquincola</taxon>
    </lineage>
</organism>
<keyword evidence="1" id="KW-0472">Membrane</keyword>
<feature type="transmembrane region" description="Helical" evidence="1">
    <location>
        <begin position="41"/>
        <end position="60"/>
    </location>
</feature>
<protein>
    <submittedName>
        <fullName evidence="2">DUF2933 domain-containing protein</fullName>
    </submittedName>
</protein>
<evidence type="ECO:0000313" key="3">
    <source>
        <dbReference type="Proteomes" id="UP001056201"/>
    </source>
</evidence>
<dbReference type="EMBL" id="CP097635">
    <property type="protein sequence ID" value="URI07766.1"/>
    <property type="molecule type" value="Genomic_DNA"/>
</dbReference>
<gene>
    <name evidence="2" type="ORF">MW290_03960</name>
</gene>
<evidence type="ECO:0000313" key="2">
    <source>
        <dbReference type="EMBL" id="URI07766.1"/>
    </source>
</evidence>
<reference evidence="2" key="1">
    <citation type="submission" date="2022-05" db="EMBL/GenBank/DDBJ databases">
        <title>An RpoN-dependent PEP-CTERM gene is involved in floc formation of an Aquincola tertiaricarbonis strain.</title>
        <authorList>
            <person name="Qiu D."/>
            <person name="Xia M."/>
        </authorList>
    </citation>
    <scope>NUCLEOTIDE SEQUENCE</scope>
    <source>
        <strain evidence="2">RN12</strain>
    </source>
</reference>
<keyword evidence="3" id="KW-1185">Reference proteome</keyword>
<evidence type="ECO:0000256" key="1">
    <source>
        <dbReference type="SAM" id="Phobius"/>
    </source>
</evidence>
<dbReference type="Proteomes" id="UP001056201">
    <property type="component" value="Chromosome 1"/>
</dbReference>
<feature type="transmembrane region" description="Helical" evidence="1">
    <location>
        <begin position="16"/>
        <end position="34"/>
    </location>
</feature>
<dbReference type="InterPro" id="IPR021682">
    <property type="entry name" value="DUF2933"/>
</dbReference>
<dbReference type="RefSeq" id="WP_250195997.1">
    <property type="nucleotide sequence ID" value="NZ_CP097635.1"/>
</dbReference>
<proteinExistence type="predicted"/>
<dbReference type="Pfam" id="PF11666">
    <property type="entry name" value="DUF2933"/>
    <property type="match status" value="1"/>
</dbReference>
<accession>A0ABY4S759</accession>
<sequence>MTAPTKPADTESGRAWPKWILWTFAAVALLLLLLEHRAHALGWWLHALLGLCIVLLYLLVRSDGDGARKGGPN</sequence>
<name>A0ABY4S759_AQUTE</name>
<keyword evidence="1" id="KW-0812">Transmembrane</keyword>